<keyword evidence="1" id="KW-0304">Gas vesicle</keyword>
<comment type="subcellular location">
    <subcellularLocation>
        <location evidence="2">Gas vesicle</location>
    </subcellularLocation>
</comment>
<dbReference type="EMBL" id="BNBO01000056">
    <property type="protein sequence ID" value="GHH82062.1"/>
    <property type="molecule type" value="Genomic_DNA"/>
</dbReference>
<evidence type="ECO:0000313" key="5">
    <source>
        <dbReference type="Proteomes" id="UP000617734"/>
    </source>
</evidence>
<reference evidence="4" key="1">
    <citation type="journal article" date="2014" name="Int. J. Syst. Evol. Microbiol.">
        <title>Complete genome sequence of Corynebacterium casei LMG S-19264T (=DSM 44701T), isolated from a smear-ripened cheese.</title>
        <authorList>
            <consortium name="US DOE Joint Genome Institute (JGI-PGF)"/>
            <person name="Walter F."/>
            <person name="Albersmeier A."/>
            <person name="Kalinowski J."/>
            <person name="Ruckert C."/>
        </authorList>
    </citation>
    <scope>NUCLEOTIDE SEQUENCE</scope>
    <source>
        <strain evidence="4">JCM 4646</strain>
    </source>
</reference>
<dbReference type="PANTHER" id="PTHR36852">
    <property type="entry name" value="PROTEIN GVPL 2"/>
    <property type="match status" value="1"/>
</dbReference>
<comment type="caution">
    <text evidence="4">The sequence shown here is derived from an EMBL/GenBank/DDBJ whole genome shotgun (WGS) entry which is preliminary data.</text>
</comment>
<dbReference type="Pfam" id="PF06386">
    <property type="entry name" value="GvpL_GvpF"/>
    <property type="match status" value="1"/>
</dbReference>
<proteinExistence type="inferred from homology"/>
<protein>
    <submittedName>
        <fullName evidence="4">Gas vesicle protein</fullName>
    </submittedName>
</protein>
<dbReference type="GO" id="GO:0031412">
    <property type="term" value="P:gas vesicle organization"/>
    <property type="evidence" value="ECO:0007669"/>
    <property type="project" value="InterPro"/>
</dbReference>
<evidence type="ECO:0000256" key="2">
    <source>
        <dbReference type="ARBA" id="ARBA00035108"/>
    </source>
</evidence>
<accession>A0A919L312</accession>
<dbReference type="Proteomes" id="UP000617734">
    <property type="component" value="Unassembled WGS sequence"/>
</dbReference>
<dbReference type="RefSeq" id="WP_190214610.1">
    <property type="nucleotide sequence ID" value="NZ_BNBO01000056.1"/>
</dbReference>
<dbReference type="InterPro" id="IPR009430">
    <property type="entry name" value="GvpL/GvpF"/>
</dbReference>
<evidence type="ECO:0000256" key="1">
    <source>
        <dbReference type="ARBA" id="ARBA00022987"/>
    </source>
</evidence>
<gene>
    <name evidence="4" type="ORF">GCM10018781_66280</name>
</gene>
<evidence type="ECO:0000313" key="4">
    <source>
        <dbReference type="EMBL" id="GHH82062.1"/>
    </source>
</evidence>
<organism evidence="4 5">
    <name type="scientific">Kitasatospora indigofera</name>
    <dbReference type="NCBI Taxonomy" id="67307"/>
    <lineage>
        <taxon>Bacteria</taxon>
        <taxon>Bacillati</taxon>
        <taxon>Actinomycetota</taxon>
        <taxon>Actinomycetes</taxon>
        <taxon>Kitasatosporales</taxon>
        <taxon>Streptomycetaceae</taxon>
        <taxon>Kitasatospora</taxon>
    </lineage>
</organism>
<sequence length="268" mass="28649">MTAGPLTYVYAVARHSVALAQATHAVEGVTGSPVHLVPPARDSALVAVASPVPEDDFREAALRRHLEDLAWLEALARAHHHVVEATAAHSTVLPLRLATVYLDDDRVRAMLDDRHDLLLGTLEQLDGHVELGVKIYLDVASGTAPASAPAPDPTLSPGRAYLRHRRAEQDIRDAARQAAEEAAGRIEAIARTHAVQRARHRIQEGELATGPGTNVSNDAYLVPAAHADAFRIEATHATDGLTGVHVDVTGPWAPYSFATLPDPDEDAP</sequence>
<dbReference type="GO" id="GO:0031411">
    <property type="term" value="C:gas vesicle"/>
    <property type="evidence" value="ECO:0007669"/>
    <property type="project" value="UniProtKB-SubCell"/>
</dbReference>
<name>A0A919L312_9ACTN</name>
<dbReference type="GeneID" id="95356907"/>
<evidence type="ECO:0000256" key="3">
    <source>
        <dbReference type="ARBA" id="ARBA00035643"/>
    </source>
</evidence>
<dbReference type="AlphaFoldDB" id="A0A919L312"/>
<keyword evidence="5" id="KW-1185">Reference proteome</keyword>
<reference evidence="4" key="2">
    <citation type="submission" date="2020-09" db="EMBL/GenBank/DDBJ databases">
        <authorList>
            <person name="Sun Q."/>
            <person name="Ohkuma M."/>
        </authorList>
    </citation>
    <scope>NUCLEOTIDE SEQUENCE</scope>
    <source>
        <strain evidence="4">JCM 4646</strain>
    </source>
</reference>
<comment type="similarity">
    <text evidence="3">Belongs to the gas vesicle GvpF/GvpL family.</text>
</comment>
<dbReference type="PANTHER" id="PTHR36852:SF1">
    <property type="entry name" value="PROTEIN GVPL 2"/>
    <property type="match status" value="1"/>
</dbReference>